<protein>
    <submittedName>
        <fullName evidence="4">RNA polymerase subunit sigma-54</fullName>
    </submittedName>
</protein>
<dbReference type="EMBL" id="JRPN01000149">
    <property type="protein sequence ID" value="KGT72816.1"/>
    <property type="molecule type" value="Genomic_DNA"/>
</dbReference>
<dbReference type="Gene3D" id="3.40.50.300">
    <property type="entry name" value="P-loop containing nucleotide triphosphate hydrolases"/>
    <property type="match status" value="1"/>
</dbReference>
<reference evidence="4 5" key="1">
    <citation type="submission" date="2014-09" db="EMBL/GenBank/DDBJ databases">
        <title>Draft genome of Bradyrhizobium japonicum Is-34.</title>
        <authorList>
            <person name="Tsurumaru H."/>
            <person name="Yamakawa T."/>
            <person name="Hashimoto S."/>
            <person name="Okizaki K."/>
            <person name="Kanesaki Y."/>
            <person name="Yoshikawa H."/>
            <person name="Yajima S."/>
        </authorList>
    </citation>
    <scope>NUCLEOTIDE SEQUENCE [LARGE SCALE GENOMIC DNA]</scope>
    <source>
        <strain evidence="4 5">Is-34</strain>
    </source>
</reference>
<dbReference type="PANTHER" id="PTHR32071:SF57">
    <property type="entry name" value="C4-DICARBOXYLATE TRANSPORT TRANSCRIPTIONAL REGULATORY PROTEIN DCTD"/>
    <property type="match status" value="1"/>
</dbReference>
<feature type="non-terminal residue" evidence="4">
    <location>
        <position position="85"/>
    </location>
</feature>
<feature type="domain" description="Sigma-54 factor interaction" evidence="3">
    <location>
        <begin position="1"/>
        <end position="85"/>
    </location>
</feature>
<organism evidence="4 5">
    <name type="scientific">Bradyrhizobium japonicum</name>
    <dbReference type="NCBI Taxonomy" id="375"/>
    <lineage>
        <taxon>Bacteria</taxon>
        <taxon>Pseudomonadati</taxon>
        <taxon>Pseudomonadota</taxon>
        <taxon>Alphaproteobacteria</taxon>
        <taxon>Hyphomicrobiales</taxon>
        <taxon>Nitrobacteraceae</taxon>
        <taxon>Bradyrhizobium</taxon>
    </lineage>
</organism>
<dbReference type="Pfam" id="PF00158">
    <property type="entry name" value="Sigma54_activat"/>
    <property type="match status" value="1"/>
</dbReference>
<dbReference type="InterPro" id="IPR027417">
    <property type="entry name" value="P-loop_NTPase"/>
</dbReference>
<evidence type="ECO:0000259" key="3">
    <source>
        <dbReference type="PROSITE" id="PS50045"/>
    </source>
</evidence>
<dbReference type="PANTHER" id="PTHR32071">
    <property type="entry name" value="TRANSCRIPTIONAL REGULATORY PROTEIN"/>
    <property type="match status" value="1"/>
</dbReference>
<dbReference type="AlphaFoldDB" id="A0A0A3XI14"/>
<name>A0A0A3XI14_BRAJP</name>
<evidence type="ECO:0000256" key="1">
    <source>
        <dbReference type="ARBA" id="ARBA00022741"/>
    </source>
</evidence>
<dbReference type="InterPro" id="IPR002078">
    <property type="entry name" value="Sigma_54_int"/>
</dbReference>
<dbReference type="Proteomes" id="UP000030377">
    <property type="component" value="Unassembled WGS sequence"/>
</dbReference>
<evidence type="ECO:0000313" key="4">
    <source>
        <dbReference type="EMBL" id="KGT72816.1"/>
    </source>
</evidence>
<dbReference type="GO" id="GO:0006355">
    <property type="term" value="P:regulation of DNA-templated transcription"/>
    <property type="evidence" value="ECO:0007669"/>
    <property type="project" value="InterPro"/>
</dbReference>
<evidence type="ECO:0000256" key="2">
    <source>
        <dbReference type="ARBA" id="ARBA00022840"/>
    </source>
</evidence>
<accession>A0A0A3XI14</accession>
<dbReference type="PROSITE" id="PS50045">
    <property type="entry name" value="SIGMA54_INTERACT_4"/>
    <property type="match status" value="1"/>
</dbReference>
<sequence>MRVGGRDKIQIDVRFITATNQDLEKMVESGTFRSDLYYRLHVVPVKIPPLRERQEDLIEMIFLFLERINKKYGFKKVLSPALIEQ</sequence>
<dbReference type="SUPFAM" id="SSF52540">
    <property type="entry name" value="P-loop containing nucleoside triphosphate hydrolases"/>
    <property type="match status" value="1"/>
</dbReference>
<keyword evidence="1" id="KW-0547">Nucleotide-binding</keyword>
<evidence type="ECO:0000313" key="5">
    <source>
        <dbReference type="Proteomes" id="UP000030377"/>
    </source>
</evidence>
<keyword evidence="2" id="KW-0067">ATP-binding</keyword>
<dbReference type="GO" id="GO:0005524">
    <property type="term" value="F:ATP binding"/>
    <property type="evidence" value="ECO:0007669"/>
    <property type="project" value="UniProtKB-KW"/>
</dbReference>
<comment type="caution">
    <text evidence="4">The sequence shown here is derived from an EMBL/GenBank/DDBJ whole genome shotgun (WGS) entry which is preliminary data.</text>
</comment>
<gene>
    <name evidence="4" type="ORF">MA20_48085</name>
</gene>
<proteinExistence type="predicted"/>